<keyword evidence="2" id="KW-1185">Reference proteome</keyword>
<organism evidence="1 2">
    <name type="scientific">Patellaria atrata CBS 101060</name>
    <dbReference type="NCBI Taxonomy" id="1346257"/>
    <lineage>
        <taxon>Eukaryota</taxon>
        <taxon>Fungi</taxon>
        <taxon>Dikarya</taxon>
        <taxon>Ascomycota</taxon>
        <taxon>Pezizomycotina</taxon>
        <taxon>Dothideomycetes</taxon>
        <taxon>Dothideomycetes incertae sedis</taxon>
        <taxon>Patellariales</taxon>
        <taxon>Patellariaceae</taxon>
        <taxon>Patellaria</taxon>
    </lineage>
</organism>
<name>A0A9P4S894_9PEZI</name>
<dbReference type="Proteomes" id="UP000799429">
    <property type="component" value="Unassembled WGS sequence"/>
</dbReference>
<evidence type="ECO:0000313" key="1">
    <source>
        <dbReference type="EMBL" id="KAF2837849.1"/>
    </source>
</evidence>
<dbReference type="AlphaFoldDB" id="A0A9P4S894"/>
<proteinExistence type="predicted"/>
<evidence type="ECO:0000313" key="2">
    <source>
        <dbReference type="Proteomes" id="UP000799429"/>
    </source>
</evidence>
<protein>
    <submittedName>
        <fullName evidence="1">Uncharacterized protein</fullName>
    </submittedName>
</protein>
<sequence>MAEAMDRVNHGATIDQNSPVFEIELDPLQVVNGDVRTCISDTPGNQFLFPSGLLKEYFFFAGGLNGGWNQCLDRNAVEDPLTEESTSITTYRLTVDSSRAGASCTVGLGRSA</sequence>
<reference evidence="1" key="1">
    <citation type="journal article" date="2020" name="Stud. Mycol.">
        <title>101 Dothideomycetes genomes: a test case for predicting lifestyles and emergence of pathogens.</title>
        <authorList>
            <person name="Haridas S."/>
            <person name="Albert R."/>
            <person name="Binder M."/>
            <person name="Bloem J."/>
            <person name="Labutti K."/>
            <person name="Salamov A."/>
            <person name="Andreopoulos B."/>
            <person name="Baker S."/>
            <person name="Barry K."/>
            <person name="Bills G."/>
            <person name="Bluhm B."/>
            <person name="Cannon C."/>
            <person name="Castanera R."/>
            <person name="Culley D."/>
            <person name="Daum C."/>
            <person name="Ezra D."/>
            <person name="Gonzalez J."/>
            <person name="Henrissat B."/>
            <person name="Kuo A."/>
            <person name="Liang C."/>
            <person name="Lipzen A."/>
            <person name="Lutzoni F."/>
            <person name="Magnuson J."/>
            <person name="Mondo S."/>
            <person name="Nolan M."/>
            <person name="Ohm R."/>
            <person name="Pangilinan J."/>
            <person name="Park H.-J."/>
            <person name="Ramirez L."/>
            <person name="Alfaro M."/>
            <person name="Sun H."/>
            <person name="Tritt A."/>
            <person name="Yoshinaga Y."/>
            <person name="Zwiers L.-H."/>
            <person name="Turgeon B."/>
            <person name="Goodwin S."/>
            <person name="Spatafora J."/>
            <person name="Crous P."/>
            <person name="Grigoriev I."/>
        </authorList>
    </citation>
    <scope>NUCLEOTIDE SEQUENCE</scope>
    <source>
        <strain evidence="1">CBS 101060</strain>
    </source>
</reference>
<gene>
    <name evidence="1" type="ORF">M501DRAFT_143138</name>
</gene>
<comment type="caution">
    <text evidence="1">The sequence shown here is derived from an EMBL/GenBank/DDBJ whole genome shotgun (WGS) entry which is preliminary data.</text>
</comment>
<accession>A0A9P4S894</accession>
<dbReference type="EMBL" id="MU006098">
    <property type="protein sequence ID" value="KAF2837849.1"/>
    <property type="molecule type" value="Genomic_DNA"/>
</dbReference>